<keyword evidence="11" id="KW-1185">Reference proteome</keyword>
<dbReference type="PRINTS" id="PR00320">
    <property type="entry name" value="GPROTEINBRPT"/>
</dbReference>
<dbReference type="Pfam" id="PF00400">
    <property type="entry name" value="WD40"/>
    <property type="match status" value="2"/>
</dbReference>
<evidence type="ECO:0000256" key="5">
    <source>
        <dbReference type="ARBA" id="ARBA00023242"/>
    </source>
</evidence>
<evidence type="ECO:0000259" key="9">
    <source>
        <dbReference type="Pfam" id="PF23609"/>
    </source>
</evidence>
<evidence type="ECO:0000259" key="8">
    <source>
        <dbReference type="Pfam" id="PF12265"/>
    </source>
</evidence>
<organism evidence="10 11">
    <name type="scientific">Seminavis robusta</name>
    <dbReference type="NCBI Taxonomy" id="568900"/>
    <lineage>
        <taxon>Eukaryota</taxon>
        <taxon>Sar</taxon>
        <taxon>Stramenopiles</taxon>
        <taxon>Ochrophyta</taxon>
        <taxon>Bacillariophyta</taxon>
        <taxon>Bacillariophyceae</taxon>
        <taxon>Bacillariophycidae</taxon>
        <taxon>Naviculales</taxon>
        <taxon>Naviculaceae</taxon>
        <taxon>Seminavis</taxon>
    </lineage>
</organism>
<evidence type="ECO:0000256" key="3">
    <source>
        <dbReference type="ARBA" id="ARBA00022737"/>
    </source>
</evidence>
<dbReference type="PROSITE" id="PS50082">
    <property type="entry name" value="WD_REPEATS_2"/>
    <property type="match status" value="5"/>
</dbReference>
<dbReference type="CDD" id="cd00200">
    <property type="entry name" value="WD40"/>
    <property type="match status" value="1"/>
</dbReference>
<dbReference type="SUPFAM" id="SSF50978">
    <property type="entry name" value="WD40 repeat-like"/>
    <property type="match status" value="1"/>
</dbReference>
<dbReference type="Proteomes" id="UP001153069">
    <property type="component" value="Unassembled WGS sequence"/>
</dbReference>
<protein>
    <submittedName>
        <fullName evidence="10">Probable histone-binding protein lin-53</fullName>
    </submittedName>
</protein>
<dbReference type="PROSITE" id="PS00678">
    <property type="entry name" value="WD_REPEATS_1"/>
    <property type="match status" value="5"/>
</dbReference>
<sequence>MTAASTSGSAGAPAAAAANRQEVADVLEERLIDAEYKIWKKNTPFLYDFVLTHALEWPSLTCQFLPTVRKAGDTAEELSLLLGTHTTGEQNYLMMASCVIPTPEDVIESNTAEGTTAASYDEEKQEMGGFGRNPNSIVGKIEVRMKVKHEGEVNRARHMPQNHFIVATRGPNPEVYVWDISKHPSFPADNAPFAPQGVCVGHAKEGYGLCWSPHQAGYLLSGSEDNTLCLWDVQNVIGKGPASNAPGTQIQPKTILRGHTDVVEDVDWHYKDPNMVGSVSDDKTVRLWDIRKTEPVHLVQNAHDNDINCIAFNPEKEFLLATGSADKTVAIWDMRNLKSKLHNLQGHTDQVYKIEWAPHNESILASCSADRRVGIWDLSRIGQEQSEEDAEDGPPELLFLHGGHTSKVSDFSWSAKSEWTVASVSEDNILQVWNMAEEIYAADDDEEEMSSGAGEDRVLADDDLEE</sequence>
<keyword evidence="3" id="KW-0677">Repeat</keyword>
<evidence type="ECO:0000313" key="10">
    <source>
        <dbReference type="EMBL" id="CAB9496092.1"/>
    </source>
</evidence>
<comment type="caution">
    <text evidence="10">The sequence shown here is derived from an EMBL/GenBank/DDBJ whole genome shotgun (WGS) entry which is preliminary data.</text>
</comment>
<dbReference type="InterPro" id="IPR019775">
    <property type="entry name" value="WD40_repeat_CS"/>
</dbReference>
<evidence type="ECO:0000256" key="2">
    <source>
        <dbReference type="ARBA" id="ARBA00022574"/>
    </source>
</evidence>
<dbReference type="InterPro" id="IPR020472">
    <property type="entry name" value="WD40_PAC1"/>
</dbReference>
<comment type="subcellular location">
    <subcellularLocation>
        <location evidence="1">Nucleus</location>
    </subcellularLocation>
</comment>
<dbReference type="GO" id="GO:0006325">
    <property type="term" value="P:chromatin organization"/>
    <property type="evidence" value="ECO:0007669"/>
    <property type="project" value="UniProtKB-KW"/>
</dbReference>
<dbReference type="InterPro" id="IPR015943">
    <property type="entry name" value="WD40/YVTN_repeat-like_dom_sf"/>
</dbReference>
<feature type="region of interest" description="Disordered" evidence="7">
    <location>
        <begin position="441"/>
        <end position="466"/>
    </location>
</feature>
<evidence type="ECO:0000256" key="6">
    <source>
        <dbReference type="PROSITE-ProRule" id="PRU00221"/>
    </source>
</evidence>
<dbReference type="InterPro" id="IPR036322">
    <property type="entry name" value="WD40_repeat_dom_sf"/>
</dbReference>
<dbReference type="InterPro" id="IPR059104">
    <property type="entry name" value="Beta-prop_EIPR1-like"/>
</dbReference>
<proteinExistence type="predicted"/>
<dbReference type="OrthoDB" id="427795at2759"/>
<dbReference type="InterPro" id="IPR001680">
    <property type="entry name" value="WD40_rpt"/>
</dbReference>
<dbReference type="PROSITE" id="PS50294">
    <property type="entry name" value="WD_REPEATS_REGION"/>
    <property type="match status" value="4"/>
</dbReference>
<dbReference type="Gene3D" id="2.130.10.10">
    <property type="entry name" value="YVTN repeat-like/Quinoprotein amine dehydrogenase"/>
    <property type="match status" value="1"/>
</dbReference>
<feature type="repeat" description="WD" evidence="6">
    <location>
        <begin position="256"/>
        <end position="298"/>
    </location>
</feature>
<reference evidence="10" key="1">
    <citation type="submission" date="2020-06" db="EMBL/GenBank/DDBJ databases">
        <authorList>
            <consortium name="Plant Systems Biology data submission"/>
        </authorList>
    </citation>
    <scope>NUCLEOTIDE SEQUENCE</scope>
    <source>
        <strain evidence="10">D6</strain>
    </source>
</reference>
<evidence type="ECO:0000256" key="4">
    <source>
        <dbReference type="ARBA" id="ARBA00022853"/>
    </source>
</evidence>
<dbReference type="AlphaFoldDB" id="A0A9N8H198"/>
<evidence type="ECO:0000256" key="7">
    <source>
        <dbReference type="SAM" id="MobiDB-lite"/>
    </source>
</evidence>
<keyword evidence="5" id="KW-0539">Nucleus</keyword>
<feature type="repeat" description="WD" evidence="6">
    <location>
        <begin position="300"/>
        <end position="336"/>
    </location>
</feature>
<feature type="domain" description="EIPR1-like beta-propeller" evidence="9">
    <location>
        <begin position="268"/>
        <end position="376"/>
    </location>
</feature>
<feature type="repeat" description="WD" evidence="6">
    <location>
        <begin position="344"/>
        <end position="379"/>
    </location>
</feature>
<accession>A0A9N8H198</accession>
<feature type="domain" description="Histone-binding protein RBBP4-like N-terminal" evidence="8">
    <location>
        <begin position="35"/>
        <end position="101"/>
    </location>
</feature>
<name>A0A9N8H198_9STRA</name>
<keyword evidence="2 6" id="KW-0853">WD repeat</keyword>
<dbReference type="InterPro" id="IPR050459">
    <property type="entry name" value="WD_repeat_RBAP46/RBAP48/MSI1"/>
</dbReference>
<feature type="repeat" description="WD" evidence="6">
    <location>
        <begin position="199"/>
        <end position="235"/>
    </location>
</feature>
<dbReference type="Pfam" id="PF12265">
    <property type="entry name" value="CAF1C_H4-bd"/>
    <property type="match status" value="1"/>
</dbReference>
<dbReference type="EMBL" id="CAICTM010000001">
    <property type="protein sequence ID" value="CAB9496092.1"/>
    <property type="molecule type" value="Genomic_DNA"/>
</dbReference>
<feature type="repeat" description="WD" evidence="6">
    <location>
        <begin position="401"/>
        <end position="435"/>
    </location>
</feature>
<dbReference type="GO" id="GO:0005634">
    <property type="term" value="C:nucleus"/>
    <property type="evidence" value="ECO:0007669"/>
    <property type="project" value="UniProtKB-SubCell"/>
</dbReference>
<dbReference type="Pfam" id="PF23609">
    <property type="entry name" value="Beta-prop_EIPR1"/>
    <property type="match status" value="1"/>
</dbReference>
<keyword evidence="4" id="KW-0156">Chromatin regulator</keyword>
<dbReference type="SMART" id="SM00320">
    <property type="entry name" value="WD40"/>
    <property type="match status" value="6"/>
</dbReference>
<dbReference type="InterPro" id="IPR022052">
    <property type="entry name" value="Histone-bd_RBBP4-like_N"/>
</dbReference>
<evidence type="ECO:0000256" key="1">
    <source>
        <dbReference type="ARBA" id="ARBA00004123"/>
    </source>
</evidence>
<gene>
    <name evidence="10" type="ORF">SEMRO_1_G000700.1</name>
</gene>
<evidence type="ECO:0000313" key="11">
    <source>
        <dbReference type="Proteomes" id="UP001153069"/>
    </source>
</evidence>
<dbReference type="PANTHER" id="PTHR22850">
    <property type="entry name" value="WD40 REPEAT FAMILY"/>
    <property type="match status" value="1"/>
</dbReference>